<dbReference type="GO" id="GO:0005634">
    <property type="term" value="C:nucleus"/>
    <property type="evidence" value="ECO:0007669"/>
    <property type="project" value="UniProtKB-SubCell"/>
</dbReference>
<dbReference type="InterPro" id="IPR001610">
    <property type="entry name" value="PAC"/>
</dbReference>
<dbReference type="GO" id="GO:0071456">
    <property type="term" value="P:cellular response to hypoxia"/>
    <property type="evidence" value="ECO:0007669"/>
    <property type="project" value="TreeGrafter"/>
</dbReference>
<dbReference type="SMART" id="SM00086">
    <property type="entry name" value="PAC"/>
    <property type="match status" value="1"/>
</dbReference>
<dbReference type="PANTHER" id="PTHR23043">
    <property type="entry name" value="HYPOXIA-INDUCIBLE FACTOR 1 ALPHA"/>
    <property type="match status" value="1"/>
</dbReference>
<protein>
    <recommendedName>
        <fullName evidence="3">Hypoxia-inducible factor 1-alpha</fullName>
    </recommendedName>
</protein>
<evidence type="ECO:0000313" key="16">
    <source>
        <dbReference type="RefSeq" id="XP_030638909.1"/>
    </source>
</evidence>
<dbReference type="FunFam" id="3.30.450.20:FF:000015">
    <property type="entry name" value="Hypoxia-inducible factor 1-alpha isoform 1"/>
    <property type="match status" value="1"/>
</dbReference>
<evidence type="ECO:0000256" key="7">
    <source>
        <dbReference type="ARBA" id="ARBA00023015"/>
    </source>
</evidence>
<evidence type="ECO:0000256" key="6">
    <source>
        <dbReference type="ARBA" id="ARBA00022843"/>
    </source>
</evidence>
<evidence type="ECO:0000256" key="10">
    <source>
        <dbReference type="ARBA" id="ARBA00023163"/>
    </source>
</evidence>
<evidence type="ECO:0000256" key="11">
    <source>
        <dbReference type="ARBA" id="ARBA00023242"/>
    </source>
</evidence>
<dbReference type="AlphaFoldDB" id="A0A6J2W487"/>
<evidence type="ECO:0000256" key="12">
    <source>
        <dbReference type="ARBA" id="ARBA00023278"/>
    </source>
</evidence>
<dbReference type="GO" id="GO:0048513">
    <property type="term" value="P:animal organ development"/>
    <property type="evidence" value="ECO:0007669"/>
    <property type="project" value="UniProtKB-ARBA"/>
</dbReference>
<dbReference type="GeneID" id="115819540"/>
<comment type="subcellular location">
    <subcellularLocation>
        <location evidence="2">Cytoplasm</location>
    </subcellularLocation>
    <subcellularLocation>
        <location evidence="1">Nucleus</location>
    </subcellularLocation>
</comment>
<gene>
    <name evidence="16" type="primary">hif1al2</name>
</gene>
<keyword evidence="8" id="KW-0238">DNA-binding</keyword>
<evidence type="ECO:0000256" key="3">
    <source>
        <dbReference type="ARBA" id="ARBA00014446"/>
    </source>
</evidence>
<dbReference type="CTD" id="497283"/>
<keyword evidence="10" id="KW-0804">Transcription</keyword>
<dbReference type="InterPro" id="IPR013767">
    <property type="entry name" value="PAS_fold"/>
</dbReference>
<evidence type="ECO:0000256" key="8">
    <source>
        <dbReference type="ARBA" id="ARBA00023125"/>
    </source>
</evidence>
<dbReference type="Pfam" id="PF11413">
    <property type="entry name" value="HIF-1"/>
    <property type="match status" value="1"/>
</dbReference>
<dbReference type="Pfam" id="PF08778">
    <property type="entry name" value="HIF-1a_CTAD"/>
    <property type="match status" value="1"/>
</dbReference>
<dbReference type="SUPFAM" id="SSF47459">
    <property type="entry name" value="HLH, helix-loop-helix DNA-binding domain"/>
    <property type="match status" value="1"/>
</dbReference>
<evidence type="ECO:0000256" key="9">
    <source>
        <dbReference type="ARBA" id="ARBA00023159"/>
    </source>
</evidence>
<dbReference type="Pfam" id="PF00989">
    <property type="entry name" value="PAS"/>
    <property type="match status" value="1"/>
</dbReference>
<dbReference type="InterPro" id="IPR036638">
    <property type="entry name" value="HLH_DNA-bd_sf"/>
</dbReference>
<dbReference type="SMART" id="SM00091">
    <property type="entry name" value="PAS"/>
    <property type="match status" value="2"/>
</dbReference>
<keyword evidence="12" id="KW-0379">Hydroxylation</keyword>
<dbReference type="PROSITE" id="PS50112">
    <property type="entry name" value="PAS"/>
    <property type="match status" value="1"/>
</dbReference>
<feature type="domain" description="PAS" evidence="13">
    <location>
        <begin position="118"/>
        <end position="182"/>
    </location>
</feature>
<dbReference type="PROSITE" id="PS50888">
    <property type="entry name" value="BHLH"/>
    <property type="match status" value="1"/>
</dbReference>
<keyword evidence="15" id="KW-1185">Reference proteome</keyword>
<dbReference type="GO" id="GO:0005737">
    <property type="term" value="C:cytoplasm"/>
    <property type="evidence" value="ECO:0007669"/>
    <property type="project" value="UniProtKB-SubCell"/>
</dbReference>
<dbReference type="InterPro" id="IPR011598">
    <property type="entry name" value="bHLH_dom"/>
</dbReference>
<keyword evidence="11" id="KW-0539">Nucleus</keyword>
<dbReference type="InterPro" id="IPR035965">
    <property type="entry name" value="PAS-like_dom_sf"/>
</dbReference>
<keyword evidence="9" id="KW-0010">Activator</keyword>
<dbReference type="InterPro" id="IPR013655">
    <property type="entry name" value="PAS_fold_3"/>
</dbReference>
<accession>A0A6J2W487</accession>
<dbReference type="GO" id="GO:0000977">
    <property type="term" value="F:RNA polymerase II transcription regulatory region sequence-specific DNA binding"/>
    <property type="evidence" value="ECO:0007669"/>
    <property type="project" value="TreeGrafter"/>
</dbReference>
<dbReference type="InterPro" id="IPR000014">
    <property type="entry name" value="PAS"/>
</dbReference>
<evidence type="ECO:0000259" key="14">
    <source>
        <dbReference type="PROSITE" id="PS50888"/>
    </source>
</evidence>
<proteinExistence type="predicted"/>
<dbReference type="Proteomes" id="UP000504632">
    <property type="component" value="Chromosome 8"/>
</dbReference>
<dbReference type="PANTHER" id="PTHR23043:SF7">
    <property type="entry name" value="HYPOXIA-INDUCIBLE FACTOR 1-ALPHA"/>
    <property type="match status" value="1"/>
</dbReference>
<dbReference type="SUPFAM" id="SSF55785">
    <property type="entry name" value="PYP-like sensor domain (PAS domain)"/>
    <property type="match status" value="2"/>
</dbReference>
<keyword evidence="6" id="KW-0832">Ubl conjugation</keyword>
<name>A0A6J2W487_CHACN</name>
<feature type="domain" description="BHLH" evidence="14">
    <location>
        <begin position="40"/>
        <end position="93"/>
    </location>
</feature>
<dbReference type="Pfam" id="PF23171">
    <property type="entry name" value="bHLH_HIF1A"/>
    <property type="match status" value="1"/>
</dbReference>
<reference evidence="16" key="1">
    <citation type="submission" date="2025-08" db="UniProtKB">
        <authorList>
            <consortium name="RefSeq"/>
        </authorList>
    </citation>
    <scope>IDENTIFICATION</scope>
</reference>
<keyword evidence="4" id="KW-0963">Cytoplasm</keyword>
<evidence type="ECO:0000256" key="4">
    <source>
        <dbReference type="ARBA" id="ARBA00022490"/>
    </source>
</evidence>
<organism evidence="15 16">
    <name type="scientific">Chanos chanos</name>
    <name type="common">Milkfish</name>
    <name type="synonym">Mugil chanos</name>
    <dbReference type="NCBI Taxonomy" id="29144"/>
    <lineage>
        <taxon>Eukaryota</taxon>
        <taxon>Metazoa</taxon>
        <taxon>Chordata</taxon>
        <taxon>Craniata</taxon>
        <taxon>Vertebrata</taxon>
        <taxon>Euteleostomi</taxon>
        <taxon>Actinopterygii</taxon>
        <taxon>Neopterygii</taxon>
        <taxon>Teleostei</taxon>
        <taxon>Ostariophysi</taxon>
        <taxon>Gonorynchiformes</taxon>
        <taxon>Chanidae</taxon>
        <taxon>Chanos</taxon>
    </lineage>
</organism>
<dbReference type="CDD" id="cd00130">
    <property type="entry name" value="PAS"/>
    <property type="match status" value="2"/>
</dbReference>
<evidence type="ECO:0000256" key="5">
    <source>
        <dbReference type="ARBA" id="ARBA00022737"/>
    </source>
</evidence>
<dbReference type="InParanoid" id="A0A6J2W487"/>
<sequence>MIKEQLESIFRDVLDQELNAEEGYKQKVCHHKKNRQCAELRKARSRVAAKGRREKENLLFRELATLLPLAPNLEAQLDKASIIRLTIAYLRLRGLLDPVHLTVSDRDTPSGSSCDEVLLDSALGGFLLLVSLNGQVIFTTKEVITHTGINQMDLIGQRFFDFVHPCDHTEIKSILSRFTGSQGQQECEVFLRIKNANNQKLTPFKVIHCTGVLKSSPTPGSSCLVLLCRPLPVQEVIEMDTDLNAKTYLSIHSPDMRFTYCHSGVLELTGFTDRELFGQSVYQYCHTADCLHIFKSHLSMFSKGQASTGRYRLLLKHGGYVWAETDASVVFNSFTGKPEKVVCINYILSGVEQSGMLFSLDQTECLLKTHDSLSPETQSLSAPTSAAALQTDTNQSTTYRAHHQNSQFTSPLQVRINESPEDITEGPLECTLSDCDRHETDLDALAPYIPMHGEDFLLSASVEQSELGTCWPCLNSPAELKTYLGSVPTFTNCHLHTQHLVNSLHSTHRHSVESGTELMRPWSDTLSTKSQAEYDSQNGPVQPMTHQLGRVIPKVSKDLSRTQQGNCDGSVYSCPWSLPGPVSQSTKPRDSQRYTPTTTRECTKQEFLGKSPHVLLTLPVLSGWECEVNAPLGSTSYLLNGTEITSVLDQAASRVPW</sequence>
<dbReference type="RefSeq" id="XP_030638909.1">
    <property type="nucleotide sequence ID" value="XM_030783049.1"/>
</dbReference>
<evidence type="ECO:0000256" key="2">
    <source>
        <dbReference type="ARBA" id="ARBA00004496"/>
    </source>
</evidence>
<dbReference type="GO" id="GO:0046983">
    <property type="term" value="F:protein dimerization activity"/>
    <property type="evidence" value="ECO:0007669"/>
    <property type="project" value="InterPro"/>
</dbReference>
<dbReference type="OrthoDB" id="6021714at2759"/>
<evidence type="ECO:0000259" key="13">
    <source>
        <dbReference type="PROSITE" id="PS50112"/>
    </source>
</evidence>
<evidence type="ECO:0000313" key="15">
    <source>
        <dbReference type="Proteomes" id="UP000504632"/>
    </source>
</evidence>
<dbReference type="SMART" id="SM00353">
    <property type="entry name" value="HLH"/>
    <property type="match status" value="1"/>
</dbReference>
<dbReference type="GO" id="GO:0000981">
    <property type="term" value="F:DNA-binding transcription factor activity, RNA polymerase II-specific"/>
    <property type="evidence" value="ECO:0007669"/>
    <property type="project" value="TreeGrafter"/>
</dbReference>
<keyword evidence="5" id="KW-0677">Repeat</keyword>
<dbReference type="InterPro" id="IPR014887">
    <property type="entry name" value="HIF-1_CTAD"/>
</dbReference>
<dbReference type="InterPro" id="IPR021537">
    <property type="entry name" value="HIF_alpha-like"/>
</dbReference>
<dbReference type="Gene3D" id="4.10.280.10">
    <property type="entry name" value="Helix-loop-helix DNA-binding domain"/>
    <property type="match status" value="1"/>
</dbReference>
<keyword evidence="7" id="KW-0805">Transcription regulation</keyword>
<dbReference type="Gene3D" id="3.30.450.20">
    <property type="entry name" value="PAS domain"/>
    <property type="match status" value="2"/>
</dbReference>
<dbReference type="Pfam" id="PF08447">
    <property type="entry name" value="PAS_3"/>
    <property type="match status" value="1"/>
</dbReference>
<evidence type="ECO:0000256" key="1">
    <source>
        <dbReference type="ARBA" id="ARBA00004123"/>
    </source>
</evidence>
<dbReference type="CDD" id="cd11391">
    <property type="entry name" value="bHLH_PAS"/>
    <property type="match status" value="1"/>
</dbReference>